<evidence type="ECO:0000313" key="3">
    <source>
        <dbReference type="EMBL" id="MBK4348915.1"/>
    </source>
</evidence>
<feature type="domain" description="Glycosyltransferase 2-like" evidence="1">
    <location>
        <begin position="10"/>
        <end position="158"/>
    </location>
</feature>
<dbReference type="PANTHER" id="PTHR10859">
    <property type="entry name" value="GLYCOSYL TRANSFERASE"/>
    <property type="match status" value="1"/>
</dbReference>
<dbReference type="GO" id="GO:0006487">
    <property type="term" value="P:protein N-linked glycosylation"/>
    <property type="evidence" value="ECO:0007669"/>
    <property type="project" value="TreeGrafter"/>
</dbReference>
<gene>
    <name evidence="2" type="ORF">IV501_02310</name>
    <name evidence="3" type="ORF">IV501_14845</name>
</gene>
<dbReference type="Proteomes" id="UP000636458">
    <property type="component" value="Unassembled WGS sequence"/>
</dbReference>
<dbReference type="EMBL" id="JAEPES010000005">
    <property type="protein sequence ID" value="MBK4348915.1"/>
    <property type="molecule type" value="Genomic_DNA"/>
</dbReference>
<sequence>MVNSLEKTLVVMPAFNEEESVRNVVLEVFEKLPGITCLVVNDGSSDGTTSEALAAGAIVARLPFNLGVGGAMRVGFRYALENGFDNVVQVDADGQHDPAGVIALLAQLDTADLVIGARFAGEGEYTVKGPRRWAMVLLSKFLSRTARTTLTDTTSGFKMSGPRAVRLFAEHYPAEYLGDTIESLVIAARAKIVIVQVPVAMRERAGGRPSHNPVKAAAYLARAVLALMFAIIRPPVKLQEVAVS</sequence>
<dbReference type="AlphaFoldDB" id="A0A934W5U3"/>
<reference evidence="3" key="1">
    <citation type="submission" date="2021-01" db="EMBL/GenBank/DDBJ databases">
        <title>Lacisediminihabitans sp. nov. strain G11-30, isolated from Antarctic Soil.</title>
        <authorList>
            <person name="Li J."/>
        </authorList>
    </citation>
    <scope>NUCLEOTIDE SEQUENCE</scope>
    <source>
        <strain evidence="3">G11-30</strain>
    </source>
</reference>
<dbReference type="CDD" id="cd04179">
    <property type="entry name" value="DPM_DPG-synthase_like"/>
    <property type="match status" value="1"/>
</dbReference>
<protein>
    <submittedName>
        <fullName evidence="3">Glycosyltransferase family 2 protein</fullName>
    </submittedName>
</protein>
<organism evidence="3 4">
    <name type="scientific">Lacisediminihabitans changchengi</name>
    <dbReference type="NCBI Taxonomy" id="2787634"/>
    <lineage>
        <taxon>Bacteria</taxon>
        <taxon>Bacillati</taxon>
        <taxon>Actinomycetota</taxon>
        <taxon>Actinomycetes</taxon>
        <taxon>Micrococcales</taxon>
        <taxon>Microbacteriaceae</taxon>
        <taxon>Lacisediminihabitans</taxon>
    </lineage>
</organism>
<accession>A0A934W5U3</accession>
<dbReference type="EMBL" id="JAEPES010000001">
    <property type="protein sequence ID" value="MBK4346457.1"/>
    <property type="molecule type" value="Genomic_DNA"/>
</dbReference>
<dbReference type="InterPro" id="IPR029044">
    <property type="entry name" value="Nucleotide-diphossugar_trans"/>
</dbReference>
<dbReference type="PANTHER" id="PTHR10859:SF91">
    <property type="entry name" value="DOLICHYL-PHOSPHATE BETA-GLUCOSYLTRANSFERASE"/>
    <property type="match status" value="1"/>
</dbReference>
<name>A0A934W5U3_9MICO</name>
<proteinExistence type="predicted"/>
<dbReference type="Pfam" id="PF00535">
    <property type="entry name" value="Glycos_transf_2"/>
    <property type="match status" value="1"/>
</dbReference>
<evidence type="ECO:0000313" key="4">
    <source>
        <dbReference type="Proteomes" id="UP000636458"/>
    </source>
</evidence>
<evidence type="ECO:0000259" key="1">
    <source>
        <dbReference type="Pfam" id="PF00535"/>
    </source>
</evidence>
<dbReference type="Gene3D" id="3.90.550.10">
    <property type="entry name" value="Spore Coat Polysaccharide Biosynthesis Protein SpsA, Chain A"/>
    <property type="match status" value="1"/>
</dbReference>
<comment type="caution">
    <text evidence="3">The sequence shown here is derived from an EMBL/GenBank/DDBJ whole genome shotgun (WGS) entry which is preliminary data.</text>
</comment>
<dbReference type="SUPFAM" id="SSF53448">
    <property type="entry name" value="Nucleotide-diphospho-sugar transferases"/>
    <property type="match status" value="1"/>
</dbReference>
<evidence type="ECO:0000313" key="2">
    <source>
        <dbReference type="EMBL" id="MBK4346457.1"/>
    </source>
</evidence>
<dbReference type="RefSeq" id="WP_200554788.1">
    <property type="nucleotide sequence ID" value="NZ_JAEPES010000001.1"/>
</dbReference>
<keyword evidence="4" id="KW-1185">Reference proteome</keyword>
<dbReference type="InterPro" id="IPR001173">
    <property type="entry name" value="Glyco_trans_2-like"/>
</dbReference>